<dbReference type="SUPFAM" id="SSF50494">
    <property type="entry name" value="Trypsin-like serine proteases"/>
    <property type="match status" value="1"/>
</dbReference>
<dbReference type="Pfam" id="PF00089">
    <property type="entry name" value="Trypsin"/>
    <property type="match status" value="1"/>
</dbReference>
<dbReference type="EMBL" id="SCWF01000015">
    <property type="protein sequence ID" value="TDM12639.1"/>
    <property type="molecule type" value="Genomic_DNA"/>
</dbReference>
<accession>A0A4R6BWB0</accession>
<evidence type="ECO:0000259" key="3">
    <source>
        <dbReference type="Pfam" id="PF00089"/>
    </source>
</evidence>
<dbReference type="GO" id="GO:0006508">
    <property type="term" value="P:proteolysis"/>
    <property type="evidence" value="ECO:0007669"/>
    <property type="project" value="UniProtKB-KW"/>
</dbReference>
<keyword evidence="1" id="KW-0732">Signal</keyword>
<keyword evidence="4" id="KW-0645">Protease</keyword>
<evidence type="ECO:0000256" key="2">
    <source>
        <dbReference type="ARBA" id="ARBA00022825"/>
    </source>
</evidence>
<dbReference type="PANTHER" id="PTHR15462:SF8">
    <property type="entry name" value="SERINE PROTEASE"/>
    <property type="match status" value="1"/>
</dbReference>
<comment type="caution">
    <text evidence="4">The sequence shown here is derived from an EMBL/GenBank/DDBJ whole genome shotgun (WGS) entry which is preliminary data.</text>
</comment>
<dbReference type="InterPro" id="IPR009003">
    <property type="entry name" value="Peptidase_S1_PA"/>
</dbReference>
<dbReference type="PANTHER" id="PTHR15462">
    <property type="entry name" value="SERINE PROTEASE"/>
    <property type="match status" value="1"/>
</dbReference>
<proteinExistence type="predicted"/>
<keyword evidence="2" id="KW-0720">Serine protease</keyword>
<dbReference type="OrthoDB" id="191045at2"/>
<dbReference type="Gene3D" id="2.40.10.10">
    <property type="entry name" value="Trypsin-like serine proteases"/>
    <property type="match status" value="1"/>
</dbReference>
<organism evidence="4 5">
    <name type="scientific">Macrococcus bovicus</name>
    <dbReference type="NCBI Taxonomy" id="69968"/>
    <lineage>
        <taxon>Bacteria</taxon>
        <taxon>Bacillati</taxon>
        <taxon>Bacillota</taxon>
        <taxon>Bacilli</taxon>
        <taxon>Bacillales</taxon>
        <taxon>Staphylococcaceae</taxon>
        <taxon>Macrococcus</taxon>
    </lineage>
</organism>
<dbReference type="Proteomes" id="UP000294843">
    <property type="component" value="Unassembled WGS sequence"/>
</dbReference>
<evidence type="ECO:0000256" key="1">
    <source>
        <dbReference type="ARBA" id="ARBA00022729"/>
    </source>
</evidence>
<dbReference type="InterPro" id="IPR001254">
    <property type="entry name" value="Trypsin_dom"/>
</dbReference>
<protein>
    <submittedName>
        <fullName evidence="4">Trypsin-like serine protease</fullName>
    </submittedName>
</protein>
<evidence type="ECO:0000313" key="4">
    <source>
        <dbReference type="EMBL" id="TDM12639.1"/>
    </source>
</evidence>
<name>A0A4R6BWB0_9STAP</name>
<feature type="domain" description="Peptidase S1" evidence="3">
    <location>
        <begin position="31"/>
        <end position="62"/>
    </location>
</feature>
<dbReference type="AlphaFoldDB" id="A0A4R6BWB0"/>
<dbReference type="InterPro" id="IPR050966">
    <property type="entry name" value="Glutamyl_endopeptidase"/>
</dbReference>
<dbReference type="InterPro" id="IPR043504">
    <property type="entry name" value="Peptidase_S1_PA_chymotrypsin"/>
</dbReference>
<dbReference type="RefSeq" id="WP_133452499.1">
    <property type="nucleotide sequence ID" value="NZ_SCWF01000015.1"/>
</dbReference>
<keyword evidence="2" id="KW-0378">Hydrolase</keyword>
<reference evidence="4 5" key="1">
    <citation type="submission" date="2019-01" db="EMBL/GenBank/DDBJ databases">
        <title>Draft genome sequences of the type strains of six Macrococcus species.</title>
        <authorList>
            <person name="Mazhar S."/>
            <person name="Altermann E."/>
            <person name="Hill C."/>
            <person name="Mcauliffe O."/>
        </authorList>
    </citation>
    <scope>NUCLEOTIDE SEQUENCE [LARGE SCALE GENOMIC DNA]</scope>
    <source>
        <strain evidence="4 5">ATCC 51825</strain>
    </source>
</reference>
<dbReference type="GO" id="GO:0004252">
    <property type="term" value="F:serine-type endopeptidase activity"/>
    <property type="evidence" value="ECO:0007669"/>
    <property type="project" value="InterPro"/>
</dbReference>
<sequence>MVIEDDNRIIIEDWENYKSIVHLKTDLNDELVNCTGTIISKNIILTAAHCVYNQKLNIKAKSAKIFFRQDNVSNGVKILNNNVLKIPKING</sequence>
<evidence type="ECO:0000313" key="5">
    <source>
        <dbReference type="Proteomes" id="UP000294843"/>
    </source>
</evidence>
<keyword evidence="5" id="KW-1185">Reference proteome</keyword>
<gene>
    <name evidence="4" type="ORF">ERX55_10295</name>
</gene>